<dbReference type="GO" id="GO:0003924">
    <property type="term" value="F:GTPase activity"/>
    <property type="evidence" value="ECO:0007669"/>
    <property type="project" value="InterPro"/>
</dbReference>
<dbReference type="PANTHER" id="PTHR11274">
    <property type="entry name" value="RAD25/XP-B DNA REPAIR HELICASE"/>
    <property type="match status" value="1"/>
</dbReference>
<dbReference type="InterPro" id="IPR005225">
    <property type="entry name" value="Small_GTP-bd"/>
</dbReference>
<dbReference type="OMA" id="RCQEIDY"/>
<dbReference type="Pfam" id="PF00071">
    <property type="entry name" value="Ras"/>
    <property type="match status" value="1"/>
</dbReference>
<feature type="region of interest" description="Disordered" evidence="22">
    <location>
        <begin position="739"/>
        <end position="763"/>
    </location>
</feature>
<accession>N6TWJ3</accession>
<dbReference type="CDD" id="cd18789">
    <property type="entry name" value="SF2_C_XPB"/>
    <property type="match status" value="1"/>
</dbReference>
<evidence type="ECO:0000256" key="17">
    <source>
        <dbReference type="ARBA" id="ARBA00034617"/>
    </source>
</evidence>
<dbReference type="GO" id="GO:0046843">
    <property type="term" value="P:dorsal appendage formation"/>
    <property type="evidence" value="ECO:0007669"/>
    <property type="project" value="UniProtKB-ARBA"/>
</dbReference>
<evidence type="ECO:0000256" key="4">
    <source>
        <dbReference type="ARBA" id="ARBA00022741"/>
    </source>
</evidence>
<dbReference type="GO" id="GO:0051017">
    <property type="term" value="P:actin filament bundle assembly"/>
    <property type="evidence" value="ECO:0007669"/>
    <property type="project" value="UniProtKB-ARBA"/>
</dbReference>
<dbReference type="GO" id="GO:0007064">
    <property type="term" value="P:mitotic sister chromatid cohesion"/>
    <property type="evidence" value="ECO:0007669"/>
    <property type="project" value="InterPro"/>
</dbReference>
<dbReference type="GO" id="GO:0035011">
    <property type="term" value="P:melanotic encapsulation of foreign target"/>
    <property type="evidence" value="ECO:0007669"/>
    <property type="project" value="UniProtKB-ARBA"/>
</dbReference>
<evidence type="ECO:0000256" key="3">
    <source>
        <dbReference type="ARBA" id="ARBA00022481"/>
    </source>
</evidence>
<comment type="subcellular location">
    <subcellularLocation>
        <location evidence="1">Nucleus</location>
    </subcellularLocation>
</comment>
<dbReference type="NCBIfam" id="TIGR00231">
    <property type="entry name" value="small_GTP"/>
    <property type="match status" value="1"/>
</dbReference>
<dbReference type="GO" id="GO:0030032">
    <property type="term" value="P:lamellipodium assembly"/>
    <property type="evidence" value="ECO:0007669"/>
    <property type="project" value="UniProtKB-ARBA"/>
</dbReference>
<evidence type="ECO:0000256" key="5">
    <source>
        <dbReference type="ARBA" id="ARBA00022763"/>
    </source>
</evidence>
<evidence type="ECO:0000256" key="16">
    <source>
        <dbReference type="ARBA" id="ARBA00023289"/>
    </source>
</evidence>
<keyword evidence="12" id="KW-0234">DNA repair</keyword>
<keyword evidence="16" id="KW-0636">Prenylation</keyword>
<evidence type="ECO:0000256" key="2">
    <source>
        <dbReference type="ARBA" id="ARBA00006637"/>
    </source>
</evidence>
<dbReference type="SMART" id="SM00490">
    <property type="entry name" value="HELICc"/>
    <property type="match status" value="1"/>
</dbReference>
<dbReference type="GO" id="GO:0008078">
    <property type="term" value="P:mesodermal cell migration"/>
    <property type="evidence" value="ECO:0007669"/>
    <property type="project" value="UniProtKB-ARBA"/>
</dbReference>
<evidence type="ECO:0000256" key="21">
    <source>
        <dbReference type="ARBA" id="ARBA00048988"/>
    </source>
</evidence>
<dbReference type="InterPro" id="IPR014001">
    <property type="entry name" value="Helicase_ATP-bd"/>
</dbReference>
<dbReference type="InterPro" id="IPR001161">
    <property type="entry name" value="XPB/Ssl2"/>
</dbReference>
<protein>
    <recommendedName>
        <fullName evidence="19">General transcription and DNA repair factor IIH helicase/translocase subunit XPB</fullName>
        <ecNumber evidence="18">5.6.2.4</ecNumber>
    </recommendedName>
    <alternativeName>
        <fullName evidence="20">DNA 3'-5' helicase/translocase XPB</fullName>
    </alternativeName>
</protein>
<dbReference type="PROSITE" id="PS51419">
    <property type="entry name" value="RAB"/>
    <property type="match status" value="1"/>
</dbReference>
<dbReference type="EMBL" id="KB741156">
    <property type="protein sequence ID" value="ENN73635.1"/>
    <property type="molecule type" value="Genomic_DNA"/>
</dbReference>
<dbReference type="GO" id="GO:0090303">
    <property type="term" value="P:positive regulation of wound healing"/>
    <property type="evidence" value="ECO:0007669"/>
    <property type="project" value="UniProtKB-ARBA"/>
</dbReference>
<feature type="non-terminal residue" evidence="23">
    <location>
        <position position="1"/>
    </location>
</feature>
<dbReference type="GO" id="GO:0035099">
    <property type="term" value="P:hemocyte migration"/>
    <property type="evidence" value="ECO:0007669"/>
    <property type="project" value="UniProtKB-ARBA"/>
</dbReference>
<keyword evidence="11" id="KW-0342">GTP-binding</keyword>
<dbReference type="GO" id="GO:0019901">
    <property type="term" value="F:protein kinase binding"/>
    <property type="evidence" value="ECO:0007669"/>
    <property type="project" value="UniProtKB-ARBA"/>
</dbReference>
<dbReference type="Pfam" id="PF09696">
    <property type="entry name" value="Ctf8"/>
    <property type="match status" value="1"/>
</dbReference>
<dbReference type="GO" id="GO:0050770">
    <property type="term" value="P:regulation of axonogenesis"/>
    <property type="evidence" value="ECO:0007669"/>
    <property type="project" value="UniProtKB-ARBA"/>
</dbReference>
<dbReference type="CDD" id="cd18029">
    <property type="entry name" value="DEXHc_XPB"/>
    <property type="match status" value="1"/>
</dbReference>
<organism evidence="23">
    <name type="scientific">Dendroctonus ponderosae</name>
    <name type="common">Mountain pine beetle</name>
    <dbReference type="NCBI Taxonomy" id="77166"/>
    <lineage>
        <taxon>Eukaryota</taxon>
        <taxon>Metazoa</taxon>
        <taxon>Ecdysozoa</taxon>
        <taxon>Arthropoda</taxon>
        <taxon>Hexapoda</taxon>
        <taxon>Insecta</taxon>
        <taxon>Pterygota</taxon>
        <taxon>Neoptera</taxon>
        <taxon>Endopterygota</taxon>
        <taxon>Coleoptera</taxon>
        <taxon>Polyphaga</taxon>
        <taxon>Cucujiformia</taxon>
        <taxon>Curculionidae</taxon>
        <taxon>Scolytinae</taxon>
        <taxon>Dendroctonus</taxon>
    </lineage>
</organism>
<dbReference type="InterPro" id="IPR001650">
    <property type="entry name" value="Helicase_C-like"/>
</dbReference>
<dbReference type="Pfam" id="PF13625">
    <property type="entry name" value="Helicase_C_3"/>
    <property type="match status" value="1"/>
</dbReference>
<reference evidence="23" key="1">
    <citation type="journal article" date="2013" name="Genome Biol.">
        <title>Draft genome of the mountain pine beetle, Dendroctonus ponderosae Hopkins, a major forest pest.</title>
        <authorList>
            <person name="Keeling C.I."/>
            <person name="Yuen M.M."/>
            <person name="Liao N.Y."/>
            <person name="Docking T.R."/>
            <person name="Chan S.K."/>
            <person name="Taylor G.A."/>
            <person name="Palmquist D.L."/>
            <person name="Jackman S.D."/>
            <person name="Nguyen A."/>
            <person name="Li M."/>
            <person name="Henderson H."/>
            <person name="Janes J.K."/>
            <person name="Zhao Y."/>
            <person name="Pandoh P."/>
            <person name="Moore R."/>
            <person name="Sperling F.A."/>
            <person name="Huber D.P."/>
            <person name="Birol I."/>
            <person name="Jones S.J."/>
            <person name="Bohlmann J."/>
        </authorList>
    </citation>
    <scope>NUCLEOTIDE SEQUENCE</scope>
</reference>
<dbReference type="InterPro" id="IPR018607">
    <property type="entry name" value="Ctf8"/>
</dbReference>
<evidence type="ECO:0000256" key="14">
    <source>
        <dbReference type="ARBA" id="ARBA00023242"/>
    </source>
</evidence>
<keyword evidence="8" id="KW-0067">ATP-binding</keyword>
<dbReference type="GO" id="GO:0006911">
    <property type="term" value="P:phagocytosis, engulfment"/>
    <property type="evidence" value="ECO:0007669"/>
    <property type="project" value="UniProtKB-ARBA"/>
</dbReference>
<evidence type="ECO:0000256" key="7">
    <source>
        <dbReference type="ARBA" id="ARBA00022806"/>
    </source>
</evidence>
<dbReference type="Pfam" id="PF04851">
    <property type="entry name" value="ResIII"/>
    <property type="match status" value="1"/>
</dbReference>
<comment type="catalytic activity">
    <reaction evidence="21">
        <text>ATP + H2O = ADP + phosphate + H(+)</text>
        <dbReference type="Rhea" id="RHEA:13065"/>
        <dbReference type="ChEBI" id="CHEBI:15377"/>
        <dbReference type="ChEBI" id="CHEBI:15378"/>
        <dbReference type="ChEBI" id="CHEBI:30616"/>
        <dbReference type="ChEBI" id="CHEBI:43474"/>
        <dbReference type="ChEBI" id="CHEBI:456216"/>
        <dbReference type="EC" id="5.6.2.4"/>
    </reaction>
</comment>
<comment type="similarity">
    <text evidence="2">Belongs to the helicase family. RAD25/XPB subfamily.</text>
</comment>
<dbReference type="GO" id="GO:0007435">
    <property type="term" value="P:salivary gland morphogenesis"/>
    <property type="evidence" value="ECO:0007669"/>
    <property type="project" value="UniProtKB-ARBA"/>
</dbReference>
<dbReference type="GO" id="GO:0007390">
    <property type="term" value="P:germ-band shortening"/>
    <property type="evidence" value="ECO:0007669"/>
    <property type="project" value="UniProtKB-ARBA"/>
</dbReference>
<evidence type="ECO:0000256" key="9">
    <source>
        <dbReference type="ARBA" id="ARBA00022907"/>
    </source>
</evidence>
<dbReference type="GO" id="GO:0005675">
    <property type="term" value="C:transcription factor TFIIH holo complex"/>
    <property type="evidence" value="ECO:0007669"/>
    <property type="project" value="TreeGrafter"/>
</dbReference>
<dbReference type="EC" id="5.6.2.4" evidence="18"/>
<sequence length="1175" mass="132812">DRASRKRKKEEEETWAADEEEATAGKWASNGGLKGPRLNSLLILDGEEAAVPNAAARDAEKSDEKVQEDEFGAKDYRLQMELKPDNASRPLWVAPNGHIFLESFSPVYKHAHDFLIAISEPVCRPEHIHEYKLTAYSLYAAVSVGLQTNDIVEYLKRLSKTTVPEGIIEFIRLCTLSYGKVKLVLKHNKYFVESPFPEILQKLLKDPVIQECRLRRNVEGDAEDEMITQVQEKKNIPSFGAKPGPSTEAGAEATNVPDDITNFYEKMDNEDEEDEANLQTVSFEVNQEKIEVIQKRCIELEHPLLAEYDFRNDTVNPDINIDLRPSAVLRPYQEKSLRKMFGNGRARSGVIVLPCGAGKSLVGVTACCTVRKRALLLCNSGVSVEQWKQQFKMWSTADDSMICRFTSEAKDKPMGCSVLVTTYSMITHTQKRSWEAEQTMKWLQEQEWGIMVLDEVHTIPAKMFRRVLTIVQSHCKLGLTATLLREDDKIADLNFLIGPKLYEANWLELQKKGFIARVQCAEVWCPMTPEFYREYLVCKTSKRLLLYVMNPQKFQATQYLIRYHERRGDKTIVFSDNVFALKHYAIKMNKPYIYGPTTQSERIQILQNFKFNPKVNTIFVSKVADTSFDLPEANVLIQISSHGGSRRQEAQRLGRILRAKKGAIAEEYNAFFYTLVSQDTMEMNYSRKRQRFLVNQGYSYKVITKLAGMDKEPDMMYKTREEQGQLLQQVLAASDIDCEDERMPGEGGPRGGPGNRRSGHLGSMSGADDAVYYEFRKTANTNKHPLPDGGLTDKYGIVELQGDLKSQSETAFEGKFIGDLHYTKQGQPLLIIGHHLLYGKEVKMEQPIALLEKNRNDRGDTEYQVQCIIKHKLIFKTRPKPIVGISYLATTATDDSGSDIATDTDSRFVTVIFSVAGVGAHDANSASEPRSVEWKPGDLCVRSVPSFYCWIGLAFDTSHTQVLCKKLCFFIVHVAITVVRPAEMQAIKCVVVGDGAVGKTCLLISYTTNAFPGEYIPTVFDNYSANVMVDGKPINLGLWDTAGQEDYDRLRPLSYPQTDVFLICFSLVNPASFENVRAKWYPEVRHHCPNTPIILVGTKLDLREDKITIEKLKDKKLAPITYPQGLAMAKEISAVKYLECSALTQKGLKTVFDEAIRAVLCPVMPPKPKRRCTLL</sequence>
<evidence type="ECO:0000256" key="11">
    <source>
        <dbReference type="ARBA" id="ARBA00023134"/>
    </source>
</evidence>
<dbReference type="GO" id="GO:0006289">
    <property type="term" value="P:nucleotide-excision repair"/>
    <property type="evidence" value="ECO:0007669"/>
    <property type="project" value="InterPro"/>
</dbReference>
<dbReference type="Pfam" id="PF16203">
    <property type="entry name" value="ERCC3_RAD25_C"/>
    <property type="match status" value="1"/>
</dbReference>
<feature type="compositionally biased region" description="Acidic residues" evidence="22">
    <location>
        <begin position="12"/>
        <end position="22"/>
    </location>
</feature>
<keyword evidence="10" id="KW-0238">DNA-binding</keyword>
<dbReference type="SMART" id="SM00174">
    <property type="entry name" value="RHO"/>
    <property type="match status" value="1"/>
</dbReference>
<dbReference type="PRINTS" id="PR00851">
    <property type="entry name" value="XRODRMPGMNTB"/>
</dbReference>
<dbReference type="SMART" id="SM00173">
    <property type="entry name" value="RAS"/>
    <property type="match status" value="1"/>
</dbReference>
<feature type="compositionally biased region" description="Gly residues" evidence="22">
    <location>
        <begin position="745"/>
        <end position="754"/>
    </location>
</feature>
<keyword evidence="5" id="KW-0227">DNA damage</keyword>
<gene>
    <name evidence="23" type="ORF">YQE_09882</name>
</gene>
<dbReference type="PROSITE" id="PS51421">
    <property type="entry name" value="RAS"/>
    <property type="match status" value="1"/>
</dbReference>
<evidence type="ECO:0000256" key="10">
    <source>
        <dbReference type="ARBA" id="ARBA00023125"/>
    </source>
</evidence>
<dbReference type="SMART" id="SM00487">
    <property type="entry name" value="DEXDc"/>
    <property type="match status" value="1"/>
</dbReference>
<dbReference type="InterPro" id="IPR001806">
    <property type="entry name" value="Small_GTPase"/>
</dbReference>
<evidence type="ECO:0000256" key="8">
    <source>
        <dbReference type="ARBA" id="ARBA00022840"/>
    </source>
</evidence>
<keyword evidence="14" id="KW-0539">Nucleus</keyword>
<keyword evidence="9" id="KW-0581">Phagocytosis</keyword>
<dbReference type="GO" id="GO:0005525">
    <property type="term" value="F:GTP binding"/>
    <property type="evidence" value="ECO:0007669"/>
    <property type="project" value="UniProtKB-KW"/>
</dbReference>
<dbReference type="InterPro" id="IPR006935">
    <property type="entry name" value="Helicase/UvrB_N"/>
</dbReference>
<evidence type="ECO:0000256" key="19">
    <source>
        <dbReference type="ARBA" id="ARBA00044799"/>
    </source>
</evidence>
<evidence type="ECO:0000313" key="23">
    <source>
        <dbReference type="EMBL" id="ENN73635.1"/>
    </source>
</evidence>
<comment type="catalytic activity">
    <reaction evidence="17">
        <text>Couples ATP hydrolysis with the unwinding of duplex DNA by translocating in the 3'-5' direction.</text>
        <dbReference type="EC" id="5.6.2.4"/>
    </reaction>
</comment>
<dbReference type="GO" id="GO:1903391">
    <property type="term" value="P:regulation of adherens junction organization"/>
    <property type="evidence" value="ECO:0007669"/>
    <property type="project" value="UniProtKB-ARBA"/>
</dbReference>
<evidence type="ECO:0000256" key="22">
    <source>
        <dbReference type="SAM" id="MobiDB-lite"/>
    </source>
</evidence>
<dbReference type="FunFam" id="3.40.50.300:FF:000117">
    <property type="entry name" value="Putative DNA repair helicase rad25"/>
    <property type="match status" value="1"/>
</dbReference>
<dbReference type="InterPro" id="IPR050615">
    <property type="entry name" value="ATP-dep_DNA_Helicase"/>
</dbReference>
<keyword evidence="13" id="KW-0413">Isomerase</keyword>
<evidence type="ECO:0000256" key="20">
    <source>
        <dbReference type="ARBA" id="ARBA00044810"/>
    </source>
</evidence>
<evidence type="ECO:0000256" key="1">
    <source>
        <dbReference type="ARBA" id="ARBA00004123"/>
    </source>
</evidence>
<dbReference type="PROSITE" id="PS51420">
    <property type="entry name" value="RHO"/>
    <property type="match status" value="1"/>
</dbReference>
<dbReference type="GO" id="GO:0003677">
    <property type="term" value="F:DNA binding"/>
    <property type="evidence" value="ECO:0007669"/>
    <property type="project" value="UniProtKB-KW"/>
</dbReference>
<evidence type="ECO:0000256" key="6">
    <source>
        <dbReference type="ARBA" id="ARBA00022801"/>
    </source>
</evidence>
<dbReference type="InterPro" id="IPR032438">
    <property type="entry name" value="ERCC3_RAD25_C"/>
</dbReference>
<dbReference type="GO" id="GO:0000112">
    <property type="term" value="C:nucleotide-excision repair factor 3 complex"/>
    <property type="evidence" value="ECO:0007669"/>
    <property type="project" value="TreeGrafter"/>
</dbReference>
<dbReference type="GO" id="GO:0007520">
    <property type="term" value="P:myoblast fusion"/>
    <property type="evidence" value="ECO:0007669"/>
    <property type="project" value="UniProtKB-ARBA"/>
</dbReference>
<keyword evidence="7" id="KW-0347">Helicase</keyword>
<dbReference type="PANTHER" id="PTHR11274:SF0">
    <property type="entry name" value="GENERAL TRANSCRIPTION AND DNA REPAIR FACTOR IIH HELICASE SUBUNIT XPB"/>
    <property type="match status" value="1"/>
</dbReference>
<proteinExistence type="inferred from homology"/>
<evidence type="ECO:0000256" key="13">
    <source>
        <dbReference type="ARBA" id="ARBA00023235"/>
    </source>
</evidence>
<dbReference type="InterPro" id="IPR032830">
    <property type="entry name" value="XPB/Ssl2_N"/>
</dbReference>
<dbReference type="GO" id="GO:0043138">
    <property type="term" value="F:3'-5' DNA helicase activity"/>
    <property type="evidence" value="ECO:0007669"/>
    <property type="project" value="UniProtKB-EC"/>
</dbReference>
<dbReference type="NCBIfam" id="TIGR00603">
    <property type="entry name" value="rad25"/>
    <property type="match status" value="1"/>
</dbReference>
<dbReference type="GO" id="GO:0006367">
    <property type="term" value="P:transcription initiation at RNA polymerase II promoter"/>
    <property type="evidence" value="ECO:0007669"/>
    <property type="project" value="InterPro"/>
</dbReference>
<dbReference type="FunFam" id="3.40.50.300:FF:000088">
    <property type="entry name" value="Ras-related C3 botulinum toxin substrate 1"/>
    <property type="match status" value="1"/>
</dbReference>
<dbReference type="HOGENOM" id="CLU_008213_1_0_1"/>
<dbReference type="Gene3D" id="3.40.50.300">
    <property type="entry name" value="P-loop containing nucleotide triphosphate hydrolases"/>
    <property type="match status" value="3"/>
</dbReference>
<dbReference type="PROSITE" id="PS51192">
    <property type="entry name" value="HELICASE_ATP_BIND_1"/>
    <property type="match status" value="1"/>
</dbReference>
<dbReference type="PROSITE" id="PS51194">
    <property type="entry name" value="HELICASE_CTER"/>
    <property type="match status" value="1"/>
</dbReference>
<dbReference type="GO" id="GO:0007426">
    <property type="term" value="P:tracheal outgrowth, open tracheal system"/>
    <property type="evidence" value="ECO:0007669"/>
    <property type="project" value="UniProtKB-ARBA"/>
</dbReference>
<dbReference type="GO" id="GO:0007254">
    <property type="term" value="P:JNK cascade"/>
    <property type="evidence" value="ECO:0007669"/>
    <property type="project" value="UniProtKB-ARBA"/>
</dbReference>
<dbReference type="SMART" id="SM00175">
    <property type="entry name" value="RAB"/>
    <property type="match status" value="1"/>
</dbReference>
<keyword evidence="6" id="KW-0378">Hydrolase</keyword>
<keyword evidence="4" id="KW-0547">Nucleotide-binding</keyword>
<dbReference type="OrthoDB" id="10262986at2759"/>
<name>N6TWJ3_DENPD</name>
<feature type="region of interest" description="Disordered" evidence="22">
    <location>
        <begin position="1"/>
        <end position="35"/>
    </location>
</feature>
<dbReference type="SUPFAM" id="SSF52540">
    <property type="entry name" value="P-loop containing nucleoside triphosphate hydrolases"/>
    <property type="match status" value="3"/>
</dbReference>
<dbReference type="FunFam" id="3.40.50.300:FF:000077">
    <property type="entry name" value="Probable DNA repair helicase RAD25"/>
    <property type="match status" value="1"/>
</dbReference>
<dbReference type="SMART" id="SM00176">
    <property type="entry name" value="RAN"/>
    <property type="match status" value="1"/>
</dbReference>
<evidence type="ECO:0000256" key="12">
    <source>
        <dbReference type="ARBA" id="ARBA00023204"/>
    </source>
</evidence>
<dbReference type="GO" id="GO:0031390">
    <property type="term" value="C:Ctf18 RFC-like complex"/>
    <property type="evidence" value="ECO:0007669"/>
    <property type="project" value="InterPro"/>
</dbReference>
<evidence type="ECO:0000256" key="18">
    <source>
        <dbReference type="ARBA" id="ARBA00034808"/>
    </source>
</evidence>
<dbReference type="GO" id="GO:0005524">
    <property type="term" value="F:ATP binding"/>
    <property type="evidence" value="ECO:0007669"/>
    <property type="project" value="UniProtKB-KW"/>
</dbReference>
<keyword evidence="3" id="KW-0488">Methylation</keyword>
<dbReference type="GO" id="GO:0097550">
    <property type="term" value="C:transcription preinitiation complex"/>
    <property type="evidence" value="ECO:0007669"/>
    <property type="project" value="TreeGrafter"/>
</dbReference>
<dbReference type="AlphaFoldDB" id="N6TWJ3"/>
<dbReference type="CDD" id="cd01871">
    <property type="entry name" value="Rac1_like"/>
    <property type="match status" value="1"/>
</dbReference>
<keyword evidence="15" id="KW-0449">Lipoprotein</keyword>
<dbReference type="GO" id="GO:0008258">
    <property type="term" value="P:head involution"/>
    <property type="evidence" value="ECO:0007669"/>
    <property type="project" value="UniProtKB-ARBA"/>
</dbReference>
<evidence type="ECO:0000256" key="15">
    <source>
        <dbReference type="ARBA" id="ARBA00023288"/>
    </source>
</evidence>
<dbReference type="GO" id="GO:0007394">
    <property type="term" value="P:dorsal closure, elongation of leading edge cells"/>
    <property type="evidence" value="ECO:0007669"/>
    <property type="project" value="UniProtKB-ARBA"/>
</dbReference>
<dbReference type="InterPro" id="IPR027417">
    <property type="entry name" value="P-loop_NTPase"/>
</dbReference>